<dbReference type="CDD" id="cd10148">
    <property type="entry name" value="CsoR-like_DUF156"/>
    <property type="match status" value="1"/>
</dbReference>
<keyword evidence="3" id="KW-1185">Reference proteome</keyword>
<sequence length="93" mass="10405">MSKHPDHKATLTRVNRIEGQVRGIKNMIEDGKYCVDILTQIKSIRSALKGLELVILESHLNSCVINALKSGSSKESEEKIDEIMELLKRSAKS</sequence>
<organism evidence="2 3">
    <name type="scientific">Halobacteriovorax vibrionivorans</name>
    <dbReference type="NCBI Taxonomy" id="2152716"/>
    <lineage>
        <taxon>Bacteria</taxon>
        <taxon>Pseudomonadati</taxon>
        <taxon>Bdellovibrionota</taxon>
        <taxon>Bacteriovoracia</taxon>
        <taxon>Bacteriovoracales</taxon>
        <taxon>Halobacteriovoraceae</taxon>
        <taxon>Halobacteriovorax</taxon>
    </lineage>
</organism>
<accession>A0ABY0II16</accession>
<name>A0ABY0II16_9BACT</name>
<dbReference type="RefSeq" id="WP_115360965.1">
    <property type="nucleotide sequence ID" value="NZ_QDKL01000002.1"/>
</dbReference>
<evidence type="ECO:0000313" key="2">
    <source>
        <dbReference type="EMBL" id="RZF21511.1"/>
    </source>
</evidence>
<dbReference type="Proteomes" id="UP000443582">
    <property type="component" value="Unassembled WGS sequence"/>
</dbReference>
<dbReference type="Pfam" id="PF02583">
    <property type="entry name" value="Trns_repr_metal"/>
    <property type="match status" value="1"/>
</dbReference>
<comment type="caution">
    <text evidence="2">The sequence shown here is derived from an EMBL/GenBank/DDBJ whole genome shotgun (WGS) entry which is preliminary data.</text>
</comment>
<dbReference type="EMBL" id="QDKL01000002">
    <property type="protein sequence ID" value="RZF21511.1"/>
    <property type="molecule type" value="Genomic_DNA"/>
</dbReference>
<dbReference type="InterPro" id="IPR003735">
    <property type="entry name" value="Metal_Tscrpt_repr"/>
</dbReference>
<dbReference type="InterPro" id="IPR038390">
    <property type="entry name" value="Metal_Tscrpt_repr_sf"/>
</dbReference>
<evidence type="ECO:0000313" key="3">
    <source>
        <dbReference type="Proteomes" id="UP000443582"/>
    </source>
</evidence>
<evidence type="ECO:0000256" key="1">
    <source>
        <dbReference type="ARBA" id="ARBA00005260"/>
    </source>
</evidence>
<dbReference type="Gene3D" id="1.20.58.1000">
    <property type="entry name" value="Metal-sensitive repressor, helix protomer"/>
    <property type="match status" value="1"/>
</dbReference>
<proteinExistence type="inferred from homology"/>
<reference evidence="3" key="1">
    <citation type="journal article" date="2019" name="Int. J. Syst. Evol. Microbiol.">
        <title>Halobacteriovorax valvorus sp. nov., a novel prokaryotic predator isolated from coastal seawater of China.</title>
        <authorList>
            <person name="Chen M.-X."/>
        </authorList>
    </citation>
    <scope>NUCLEOTIDE SEQUENCE [LARGE SCALE GENOMIC DNA]</scope>
    <source>
        <strain evidence="3">BL9</strain>
    </source>
</reference>
<dbReference type="PANTHER" id="PTHR33677">
    <property type="entry name" value="TRANSCRIPTIONAL REPRESSOR FRMR-RELATED"/>
    <property type="match status" value="1"/>
</dbReference>
<dbReference type="PANTHER" id="PTHR33677:SF3">
    <property type="entry name" value="COPPER-SENSING TRANSCRIPTIONAL REPRESSOR RICR"/>
    <property type="match status" value="1"/>
</dbReference>
<comment type="similarity">
    <text evidence="1">Belongs to the FrmR/RcnR family.</text>
</comment>
<protein>
    <submittedName>
        <fullName evidence="2">Metal-sensitive transcriptional regulator</fullName>
    </submittedName>
</protein>
<gene>
    <name evidence="2" type="ORF">DAY19_07425</name>
</gene>